<dbReference type="AlphaFoldDB" id="A0A6B0S9V5"/>
<gene>
    <name evidence="1" type="ORF">E5288_WYG013391</name>
</gene>
<proteinExistence type="predicted"/>
<keyword evidence="2" id="KW-1185">Reference proteome</keyword>
<protein>
    <submittedName>
        <fullName evidence="1">Uncharacterized protein</fullName>
    </submittedName>
</protein>
<comment type="caution">
    <text evidence="1">The sequence shown here is derived from an EMBL/GenBank/DDBJ whole genome shotgun (WGS) entry which is preliminary data.</text>
</comment>
<accession>A0A6B0S9V5</accession>
<organism evidence="1 2">
    <name type="scientific">Bos mutus</name>
    <name type="common">wild yak</name>
    <dbReference type="NCBI Taxonomy" id="72004"/>
    <lineage>
        <taxon>Eukaryota</taxon>
        <taxon>Metazoa</taxon>
        <taxon>Chordata</taxon>
        <taxon>Craniata</taxon>
        <taxon>Vertebrata</taxon>
        <taxon>Euteleostomi</taxon>
        <taxon>Mammalia</taxon>
        <taxon>Eutheria</taxon>
        <taxon>Laurasiatheria</taxon>
        <taxon>Artiodactyla</taxon>
        <taxon>Ruminantia</taxon>
        <taxon>Pecora</taxon>
        <taxon>Bovidae</taxon>
        <taxon>Bovinae</taxon>
        <taxon>Bos</taxon>
    </lineage>
</organism>
<evidence type="ECO:0000313" key="1">
    <source>
        <dbReference type="EMBL" id="MXQ99152.1"/>
    </source>
</evidence>
<dbReference type="Proteomes" id="UP000322234">
    <property type="component" value="Unassembled WGS sequence"/>
</dbReference>
<evidence type="ECO:0000313" key="2">
    <source>
        <dbReference type="Proteomes" id="UP000322234"/>
    </source>
</evidence>
<reference evidence="1" key="1">
    <citation type="submission" date="2019-10" db="EMBL/GenBank/DDBJ databases">
        <title>The sequence and de novo assembly of the wild yak genome.</title>
        <authorList>
            <person name="Liu Y."/>
        </authorList>
    </citation>
    <scope>NUCLEOTIDE SEQUENCE [LARGE SCALE GENOMIC DNA]</scope>
    <source>
        <strain evidence="1">WY2019</strain>
    </source>
</reference>
<dbReference type="EMBL" id="VBQZ03000359">
    <property type="protein sequence ID" value="MXQ99152.1"/>
    <property type="molecule type" value="Genomic_DNA"/>
</dbReference>
<sequence>MEPGGAVVCGVQSPHRVLVPIGLCTAQGVLVARQVVETEGAGLAPEHPPGLLDPLWSGVKASVCSVLGPEPAQTMQKRCRVEAQAGLRLVRATVEVLVDLCLKEDTLDETLSYLLKKA</sequence>
<name>A0A6B0S9V5_9CETA</name>